<dbReference type="EMBL" id="FOUP01000010">
    <property type="protein sequence ID" value="SFO17147.1"/>
    <property type="molecule type" value="Genomic_DNA"/>
</dbReference>
<dbReference type="Gene3D" id="1.10.260.160">
    <property type="match status" value="1"/>
</dbReference>
<dbReference type="InterPro" id="IPR005152">
    <property type="entry name" value="Lipase_secreted"/>
</dbReference>
<reference evidence="3 4" key="1">
    <citation type="submission" date="2016-10" db="EMBL/GenBank/DDBJ databases">
        <authorList>
            <person name="de Groot N.N."/>
        </authorList>
    </citation>
    <scope>NUCLEOTIDE SEQUENCE [LARGE SCALE GENOMIC DNA]</scope>
    <source>
        <strain evidence="3 4">CPCC 201259</strain>
    </source>
</reference>
<dbReference type="GO" id="GO:0004806">
    <property type="term" value="F:triacylglycerol lipase activity"/>
    <property type="evidence" value="ECO:0007669"/>
    <property type="project" value="InterPro"/>
</dbReference>
<reference evidence="2 5" key="2">
    <citation type="submission" date="2018-10" db="EMBL/GenBank/DDBJ databases">
        <title>Sequencing the genomes of 1000 actinobacteria strains.</title>
        <authorList>
            <person name="Klenk H.-P."/>
        </authorList>
    </citation>
    <scope>NUCLEOTIDE SEQUENCE [LARGE SCALE GENOMIC DNA]</scope>
    <source>
        <strain evidence="2 5">DSM 45119</strain>
    </source>
</reference>
<name>A0A1I5F0A8_9PSEU</name>
<dbReference type="Gene3D" id="3.40.50.1820">
    <property type="entry name" value="alpha/beta hydrolase"/>
    <property type="match status" value="1"/>
</dbReference>
<dbReference type="PANTHER" id="PTHR34853">
    <property type="match status" value="1"/>
</dbReference>
<dbReference type="Pfam" id="PF03583">
    <property type="entry name" value="LIP"/>
    <property type="match status" value="1"/>
</dbReference>
<dbReference type="PIRSF" id="PIRSF029171">
    <property type="entry name" value="Esterase_LipA"/>
    <property type="match status" value="1"/>
</dbReference>
<dbReference type="SUPFAM" id="SSF53474">
    <property type="entry name" value="alpha/beta-Hydrolases"/>
    <property type="match status" value="1"/>
</dbReference>
<gene>
    <name evidence="2" type="ORF">ATL45_1912</name>
    <name evidence="3" type="ORF">SAMN05421805_110118</name>
</gene>
<keyword evidence="1" id="KW-0732">Signal</keyword>
<evidence type="ECO:0000313" key="5">
    <source>
        <dbReference type="Proteomes" id="UP000270697"/>
    </source>
</evidence>
<dbReference type="Proteomes" id="UP000270697">
    <property type="component" value="Unassembled WGS sequence"/>
</dbReference>
<dbReference type="RefSeq" id="WP_093155867.1">
    <property type="nucleotide sequence ID" value="NZ_FOUP01000010.1"/>
</dbReference>
<dbReference type="InterPro" id="IPR029058">
    <property type="entry name" value="AB_hydrolase_fold"/>
</dbReference>
<feature type="chain" id="PRO_5011693722" evidence="1">
    <location>
        <begin position="23"/>
        <end position="389"/>
    </location>
</feature>
<dbReference type="GO" id="GO:0016042">
    <property type="term" value="P:lipid catabolic process"/>
    <property type="evidence" value="ECO:0007669"/>
    <property type="project" value="InterPro"/>
</dbReference>
<proteinExistence type="predicted"/>
<accession>A0A1I5F0A8</accession>
<dbReference type="OrthoDB" id="4857813at2"/>
<evidence type="ECO:0000313" key="2">
    <source>
        <dbReference type="EMBL" id="RKT83618.1"/>
    </source>
</evidence>
<protein>
    <submittedName>
        <fullName evidence="3">Secretory lipase</fullName>
    </submittedName>
</protein>
<dbReference type="AlphaFoldDB" id="A0A1I5F0A8"/>
<sequence length="389" mass="40935">MRKRALVATTAVVLTAALTSCAQESVAAPVGGELVAFEPLVSMDAAGLTAHLAQQGFAPADIRYGVDAYRYLYRTTDFAGEPTVASGVAAFPRSDEELPLTVYLHGTNPSRSTAASLADSPDRAAVLLFAGTGQAATAPDYAGLGLSLGQPEYMLAEPTAKSSLDSLRATREVAERAGKELDGGVNVAGFSQGAHASVLLGKALQDDPESELRAVGAVAGPHDIAGTELPGVLDGRVDPRSAVLYLGYVVTSWNRAYHLYDSPSEAFQAPYDQTVEALFDGTHSYPEILQGLPATPQELLRPEMLQKLLHPTGKFAEAFGANDGLCARWAPEVPVRLYHGTEDVDVPFANSERCQEALGAELVNAGPLDHNGTAFAAIPQVADWFATRG</sequence>
<feature type="signal peptide" evidence="1">
    <location>
        <begin position="1"/>
        <end position="22"/>
    </location>
</feature>
<dbReference type="PANTHER" id="PTHR34853:SF1">
    <property type="entry name" value="LIPASE 5"/>
    <property type="match status" value="1"/>
</dbReference>
<evidence type="ECO:0000256" key="1">
    <source>
        <dbReference type="SAM" id="SignalP"/>
    </source>
</evidence>
<dbReference type="EMBL" id="RBXX01000002">
    <property type="protein sequence ID" value="RKT83618.1"/>
    <property type="molecule type" value="Genomic_DNA"/>
</dbReference>
<evidence type="ECO:0000313" key="4">
    <source>
        <dbReference type="Proteomes" id="UP000199398"/>
    </source>
</evidence>
<dbReference type="PROSITE" id="PS51257">
    <property type="entry name" value="PROKAR_LIPOPROTEIN"/>
    <property type="match status" value="1"/>
</dbReference>
<organism evidence="3 4">
    <name type="scientific">Saccharopolyspora antimicrobica</name>
    <dbReference type="NCBI Taxonomy" id="455193"/>
    <lineage>
        <taxon>Bacteria</taxon>
        <taxon>Bacillati</taxon>
        <taxon>Actinomycetota</taxon>
        <taxon>Actinomycetes</taxon>
        <taxon>Pseudonocardiales</taxon>
        <taxon>Pseudonocardiaceae</taxon>
        <taxon>Saccharopolyspora</taxon>
    </lineage>
</organism>
<dbReference type="Proteomes" id="UP000199398">
    <property type="component" value="Unassembled WGS sequence"/>
</dbReference>
<dbReference type="STRING" id="455193.SAMN05421805_110118"/>
<evidence type="ECO:0000313" key="3">
    <source>
        <dbReference type="EMBL" id="SFO17147.1"/>
    </source>
</evidence>
<keyword evidence="5" id="KW-1185">Reference proteome</keyword>